<dbReference type="RefSeq" id="WP_145084133.1">
    <property type="nucleotide sequence ID" value="NZ_VLKH01000007.1"/>
</dbReference>
<name>A0A562J727_9FIRM</name>
<evidence type="ECO:0000256" key="3">
    <source>
        <dbReference type="ARBA" id="ARBA00022485"/>
    </source>
</evidence>
<dbReference type="InterPro" id="IPR013985">
    <property type="entry name" value="Ald_Fedxn_OxRdtase_dom3"/>
</dbReference>
<dbReference type="PANTHER" id="PTHR30038">
    <property type="entry name" value="ALDEHYDE FERREDOXIN OXIDOREDUCTASE"/>
    <property type="match status" value="1"/>
</dbReference>
<dbReference type="OrthoDB" id="9763894at2"/>
<accession>A0A562J727</accession>
<dbReference type="GO" id="GO:0046872">
    <property type="term" value="F:metal ion binding"/>
    <property type="evidence" value="ECO:0007669"/>
    <property type="project" value="UniProtKB-KW"/>
</dbReference>
<evidence type="ECO:0000256" key="5">
    <source>
        <dbReference type="ARBA" id="ARBA00023002"/>
    </source>
</evidence>
<evidence type="ECO:0000313" key="10">
    <source>
        <dbReference type="EMBL" id="TWH78982.1"/>
    </source>
</evidence>
<proteinExistence type="inferred from homology"/>
<comment type="cofactor">
    <cofactor evidence="8">
        <name>tungstopterin</name>
        <dbReference type="ChEBI" id="CHEBI:30402"/>
    </cofactor>
</comment>
<dbReference type="Pfam" id="PF02730">
    <property type="entry name" value="AFOR_N"/>
    <property type="match status" value="1"/>
</dbReference>
<dbReference type="SMART" id="SM00790">
    <property type="entry name" value="AFOR_N"/>
    <property type="match status" value="1"/>
</dbReference>
<dbReference type="InterPro" id="IPR013984">
    <property type="entry name" value="Ald_Fedxn_OxRdtase_dom2"/>
</dbReference>
<dbReference type="GO" id="GO:0051539">
    <property type="term" value="F:4 iron, 4 sulfur cluster binding"/>
    <property type="evidence" value="ECO:0007669"/>
    <property type="project" value="UniProtKB-KW"/>
</dbReference>
<evidence type="ECO:0000259" key="9">
    <source>
        <dbReference type="SMART" id="SM00790"/>
    </source>
</evidence>
<dbReference type="SUPFAM" id="SSF56228">
    <property type="entry name" value="Aldehyde ferredoxin oxidoreductase, N-terminal domain"/>
    <property type="match status" value="1"/>
</dbReference>
<keyword evidence="7" id="KW-0411">Iron-sulfur</keyword>
<dbReference type="Gene3D" id="1.10.569.10">
    <property type="entry name" value="Aldehyde Ferredoxin Oxidoreductase Protein, subunit A, domain 2"/>
    <property type="match status" value="1"/>
</dbReference>
<evidence type="ECO:0000256" key="4">
    <source>
        <dbReference type="ARBA" id="ARBA00022723"/>
    </source>
</evidence>
<dbReference type="Gene3D" id="3.60.9.10">
    <property type="entry name" value="Aldehyde ferredoxin oxidoreductase, N-terminal domain"/>
    <property type="match status" value="1"/>
</dbReference>
<dbReference type="GO" id="GO:0016625">
    <property type="term" value="F:oxidoreductase activity, acting on the aldehyde or oxo group of donors, iron-sulfur protein as acceptor"/>
    <property type="evidence" value="ECO:0007669"/>
    <property type="project" value="InterPro"/>
</dbReference>
<evidence type="ECO:0000313" key="11">
    <source>
        <dbReference type="Proteomes" id="UP000315343"/>
    </source>
</evidence>
<keyword evidence="11" id="KW-1185">Reference proteome</keyword>
<feature type="domain" description="Aldehyde ferredoxin oxidoreductase N-terminal" evidence="9">
    <location>
        <begin position="1"/>
        <end position="205"/>
    </location>
</feature>
<keyword evidence="4" id="KW-0479">Metal-binding</keyword>
<evidence type="ECO:0000256" key="8">
    <source>
        <dbReference type="ARBA" id="ARBA00049934"/>
    </source>
</evidence>
<dbReference type="AlphaFoldDB" id="A0A562J727"/>
<dbReference type="Gene3D" id="1.10.599.10">
    <property type="entry name" value="Aldehyde Ferredoxin Oxidoreductase Protein, subunit A, domain 3"/>
    <property type="match status" value="1"/>
</dbReference>
<gene>
    <name evidence="10" type="ORF">LY60_02508</name>
</gene>
<dbReference type="EMBL" id="VLKH01000007">
    <property type="protein sequence ID" value="TWH78982.1"/>
    <property type="molecule type" value="Genomic_DNA"/>
</dbReference>
<keyword evidence="6" id="KW-0408">Iron</keyword>
<comment type="similarity">
    <text evidence="2">Belongs to the AOR/FOR family.</text>
</comment>
<protein>
    <submittedName>
        <fullName evidence="10">Aldehyde:ferredoxin oxidoreductase</fullName>
    </submittedName>
</protein>
<reference evidence="10 11" key="1">
    <citation type="submission" date="2019-07" db="EMBL/GenBank/DDBJ databases">
        <title>Genomic Encyclopedia of Type Strains, Phase I: the one thousand microbial genomes (KMG-I) project.</title>
        <authorList>
            <person name="Kyrpides N."/>
        </authorList>
    </citation>
    <scope>NUCLEOTIDE SEQUENCE [LARGE SCALE GENOMIC DNA]</scope>
    <source>
        <strain evidence="10 11">DSM 13558</strain>
    </source>
</reference>
<dbReference type="Pfam" id="PF01314">
    <property type="entry name" value="AFOR_C"/>
    <property type="match status" value="1"/>
</dbReference>
<evidence type="ECO:0000256" key="6">
    <source>
        <dbReference type="ARBA" id="ARBA00023004"/>
    </source>
</evidence>
<dbReference type="InterPro" id="IPR001203">
    <property type="entry name" value="OxRdtase_Ald_Fedxn_C"/>
</dbReference>
<dbReference type="GO" id="GO:0009055">
    <property type="term" value="F:electron transfer activity"/>
    <property type="evidence" value="ECO:0007669"/>
    <property type="project" value="InterPro"/>
</dbReference>
<sequence>MNKILRINMKTKEIVYESPKDEYLKTGGRGLIAKIMLAEVNPTCDPLGSENKLIIANGMLTGTNVSSANRISIGAKSPLTGGIKESNGGGITAMWLAQLGLKALIVEDMPEDDNWYYIKIDKNGCTLEPANEYAGMGTFEYCEKMIEKYPDCAVTCIGPAGENLYHSAGIATMDKEKKPNRYSGRGGLGAVMGSKKIKGIVAAEKGSVTIADKEKFSEAFKAYTKIIMDAPSSANYRTLGTASTVRVTNDLTGLPTRNFRGEKFEHADKISGESLYEFIKQRGGEGKTTHACMPGCVIQCSNVVPDKDGKTIVSPLEYETIGLMGSNLGIGDFDAIAKLNAMCNDFGIDTIEVGAAMGVAMEAGEGQFGDASSAFKMMDEIINGTVFGKVLACGATITGKVLGVSHVPAVNGQAMPAYDPRAIKGMGATFATSPMGADHTYGPVIKTDKGWAEASKGSQMFMAILDSLGICMFTRAAIANEKQLLVDLVNGFTGYDLDVDWLEKVSTETIKDELRFNELAGFTKENYRMPESFMKTEIKSTGDVFDLTEEELDELRL</sequence>
<keyword evidence="5" id="KW-0560">Oxidoreductase</keyword>
<evidence type="ECO:0000256" key="7">
    <source>
        <dbReference type="ARBA" id="ARBA00023014"/>
    </source>
</evidence>
<comment type="caution">
    <text evidence="10">The sequence shown here is derived from an EMBL/GenBank/DDBJ whole genome shotgun (WGS) entry which is preliminary data.</text>
</comment>
<dbReference type="InterPro" id="IPR051919">
    <property type="entry name" value="W-dependent_AOR"/>
</dbReference>
<evidence type="ECO:0000256" key="2">
    <source>
        <dbReference type="ARBA" id="ARBA00011032"/>
    </source>
</evidence>
<dbReference type="PANTHER" id="PTHR30038:SF0">
    <property type="entry name" value="TUNGSTEN-CONTAINING ALDEHYDE FERREDOXIN OXIDOREDUCTASE"/>
    <property type="match status" value="1"/>
</dbReference>
<dbReference type="SUPFAM" id="SSF48310">
    <property type="entry name" value="Aldehyde ferredoxin oxidoreductase, C-terminal domains"/>
    <property type="match status" value="1"/>
</dbReference>
<dbReference type="Proteomes" id="UP000315343">
    <property type="component" value="Unassembled WGS sequence"/>
</dbReference>
<keyword evidence="3" id="KW-0004">4Fe-4S</keyword>
<dbReference type="InterPro" id="IPR036021">
    <property type="entry name" value="Tungsten_al_ferr_oxy-like_C"/>
</dbReference>
<dbReference type="InterPro" id="IPR036503">
    <property type="entry name" value="Ald_Fedxn_OxRdtase_N_sf"/>
</dbReference>
<organism evidence="10 11">
    <name type="scientific">Sedimentibacter saalensis</name>
    <dbReference type="NCBI Taxonomy" id="130788"/>
    <lineage>
        <taxon>Bacteria</taxon>
        <taxon>Bacillati</taxon>
        <taxon>Bacillota</taxon>
        <taxon>Tissierellia</taxon>
        <taxon>Sedimentibacter</taxon>
    </lineage>
</organism>
<dbReference type="InterPro" id="IPR013983">
    <property type="entry name" value="Ald_Fedxn_OxRdtase_N"/>
</dbReference>
<comment type="cofactor">
    <cofactor evidence="1">
        <name>[4Fe-4S] cluster</name>
        <dbReference type="ChEBI" id="CHEBI:49883"/>
    </cofactor>
</comment>
<evidence type="ECO:0000256" key="1">
    <source>
        <dbReference type="ARBA" id="ARBA00001966"/>
    </source>
</evidence>